<dbReference type="AlphaFoldDB" id="A0A8H7N3M4"/>
<gene>
    <name evidence="3" type="ORF">IM811_003073</name>
</gene>
<sequence length="246" mass="26403">MRFNIALLCAFLGAATQLVAGTQPAAANPKLKWNSPETQGGVMFVGANCALGVYVCDATGKPLTEMVLAGTVYCCGVSASAIVASRGPHWEKAAKALGARSKVVYDTSRRAMTNSGTFMTTCPGRVCGMVQMSKVTGAVVTGAIKGVKNVKLGWAGIKKKTGQATGKLKQQLRKLPRPGRKKQPTSSGAIIPLSNPARPRARSINGFPKRRNNQHKQRRSNRKMKRSSSPGIQIRSRKPMNIDNYY</sequence>
<proteinExistence type="predicted"/>
<feature type="signal peptide" evidence="2">
    <location>
        <begin position="1"/>
        <end position="21"/>
    </location>
</feature>
<evidence type="ECO:0000256" key="2">
    <source>
        <dbReference type="SAM" id="SignalP"/>
    </source>
</evidence>
<keyword evidence="2" id="KW-0732">Signal</keyword>
<dbReference type="EMBL" id="JADCTT010000011">
    <property type="protein sequence ID" value="KAF9746168.1"/>
    <property type="molecule type" value="Genomic_DNA"/>
</dbReference>
<dbReference type="Proteomes" id="UP000616885">
    <property type="component" value="Unassembled WGS sequence"/>
</dbReference>
<feature type="chain" id="PRO_5034809258" evidence="2">
    <location>
        <begin position="22"/>
        <end position="246"/>
    </location>
</feature>
<organism evidence="3 4">
    <name type="scientific">Bionectria ochroleuca</name>
    <name type="common">Gliocladium roseum</name>
    <dbReference type="NCBI Taxonomy" id="29856"/>
    <lineage>
        <taxon>Eukaryota</taxon>
        <taxon>Fungi</taxon>
        <taxon>Dikarya</taxon>
        <taxon>Ascomycota</taxon>
        <taxon>Pezizomycotina</taxon>
        <taxon>Sordariomycetes</taxon>
        <taxon>Hypocreomycetidae</taxon>
        <taxon>Hypocreales</taxon>
        <taxon>Bionectriaceae</taxon>
        <taxon>Clonostachys</taxon>
    </lineage>
</organism>
<feature type="compositionally biased region" description="Basic residues" evidence="1">
    <location>
        <begin position="170"/>
        <end position="183"/>
    </location>
</feature>
<evidence type="ECO:0000256" key="1">
    <source>
        <dbReference type="SAM" id="MobiDB-lite"/>
    </source>
</evidence>
<feature type="region of interest" description="Disordered" evidence="1">
    <location>
        <begin position="162"/>
        <end position="246"/>
    </location>
</feature>
<name>A0A8H7N3M4_BIOOC</name>
<evidence type="ECO:0000313" key="4">
    <source>
        <dbReference type="Proteomes" id="UP000616885"/>
    </source>
</evidence>
<comment type="caution">
    <text evidence="3">The sequence shown here is derived from an EMBL/GenBank/DDBJ whole genome shotgun (WGS) entry which is preliminary data.</text>
</comment>
<feature type="compositionally biased region" description="Basic residues" evidence="1">
    <location>
        <begin position="208"/>
        <end position="226"/>
    </location>
</feature>
<protein>
    <submittedName>
        <fullName evidence="3">Uncharacterized protein</fullName>
    </submittedName>
</protein>
<evidence type="ECO:0000313" key="3">
    <source>
        <dbReference type="EMBL" id="KAF9746168.1"/>
    </source>
</evidence>
<reference evidence="3" key="1">
    <citation type="submission" date="2020-10" db="EMBL/GenBank/DDBJ databases">
        <title>High-Quality Genome Resource of Clonostachys rosea strain S41 by Oxford Nanopore Long-Read Sequencing.</title>
        <authorList>
            <person name="Wang H."/>
        </authorList>
    </citation>
    <scope>NUCLEOTIDE SEQUENCE</scope>
    <source>
        <strain evidence="3">S41</strain>
    </source>
</reference>
<accession>A0A8H7N3M4</accession>